<evidence type="ECO:0000313" key="2">
    <source>
        <dbReference type="Proteomes" id="UP000559256"/>
    </source>
</evidence>
<dbReference type="Gene3D" id="3.80.10.10">
    <property type="entry name" value="Ribonuclease Inhibitor"/>
    <property type="match status" value="1"/>
</dbReference>
<accession>A0A8H5GUZ4</accession>
<gene>
    <name evidence="1" type="ORF">D9758_003458</name>
</gene>
<dbReference type="AlphaFoldDB" id="A0A8H5GUZ4"/>
<sequence length="411" mass="46145">MSAGPPELIDSIIDCLHNSPRVLKTCTLVARSWLPRSRVHLFRRLHLHFEESSRKPSLNTYLANFRSYILSNPTIISCVEDLSLDLRVRPSPPSPNDIMDTVPENLPFTNLKSLDIGKPLYAPTPDASKWRASRILTLIKQNPGLQKLVVFGCDLGRSDEPEAQDEAELLAYIVTSMPGLQSLRICEFDVPFASIESERSLLPTPSNPSGHLVSLQTLAIEHCQFGLGQRLFPRTGDLYRLPELVSLVLLDCNRPDDEGNFQLVNQYPRTIKHLVIALSEMNTEVTNASWAEMSNLTDLVLYWSTPEQLITLLQHFLEIDTVKLQFLRLNQLFLQSRAALALLDAVLAAFISQTPSLQRKVAVLPKVNQHNDEFRGLDLTDVFAVFPIAAQSGMVEMATETDDLHDMVDEP</sequence>
<name>A0A8H5GUZ4_9AGAR</name>
<dbReference type="OrthoDB" id="2745898at2759"/>
<reference evidence="1 2" key="1">
    <citation type="journal article" date="2020" name="ISME J.">
        <title>Uncovering the hidden diversity of litter-decomposition mechanisms in mushroom-forming fungi.</title>
        <authorList>
            <person name="Floudas D."/>
            <person name="Bentzer J."/>
            <person name="Ahren D."/>
            <person name="Johansson T."/>
            <person name="Persson P."/>
            <person name="Tunlid A."/>
        </authorList>
    </citation>
    <scope>NUCLEOTIDE SEQUENCE [LARGE SCALE GENOMIC DNA]</scope>
    <source>
        <strain evidence="1 2">CBS 291.85</strain>
    </source>
</reference>
<dbReference type="Proteomes" id="UP000559256">
    <property type="component" value="Unassembled WGS sequence"/>
</dbReference>
<comment type="caution">
    <text evidence="1">The sequence shown here is derived from an EMBL/GenBank/DDBJ whole genome shotgun (WGS) entry which is preliminary data.</text>
</comment>
<keyword evidence="2" id="KW-1185">Reference proteome</keyword>
<evidence type="ECO:0000313" key="1">
    <source>
        <dbReference type="EMBL" id="KAF5371593.1"/>
    </source>
</evidence>
<organism evidence="1 2">
    <name type="scientific">Tetrapyrgos nigripes</name>
    <dbReference type="NCBI Taxonomy" id="182062"/>
    <lineage>
        <taxon>Eukaryota</taxon>
        <taxon>Fungi</taxon>
        <taxon>Dikarya</taxon>
        <taxon>Basidiomycota</taxon>
        <taxon>Agaricomycotina</taxon>
        <taxon>Agaricomycetes</taxon>
        <taxon>Agaricomycetidae</taxon>
        <taxon>Agaricales</taxon>
        <taxon>Marasmiineae</taxon>
        <taxon>Marasmiaceae</taxon>
        <taxon>Tetrapyrgos</taxon>
    </lineage>
</organism>
<proteinExistence type="predicted"/>
<dbReference type="InterPro" id="IPR032675">
    <property type="entry name" value="LRR_dom_sf"/>
</dbReference>
<protein>
    <submittedName>
        <fullName evidence="1">Uncharacterized protein</fullName>
    </submittedName>
</protein>
<dbReference type="SUPFAM" id="SSF52047">
    <property type="entry name" value="RNI-like"/>
    <property type="match status" value="1"/>
</dbReference>
<dbReference type="EMBL" id="JAACJM010000007">
    <property type="protein sequence ID" value="KAF5371593.1"/>
    <property type="molecule type" value="Genomic_DNA"/>
</dbReference>